<dbReference type="EMBL" id="LJJB01000007">
    <property type="protein sequence ID" value="KQL49889.1"/>
    <property type="molecule type" value="Genomic_DNA"/>
</dbReference>
<gene>
    <name evidence="2" type="ORF">AN963_09420</name>
</gene>
<dbReference type="Gene3D" id="3.40.250.10">
    <property type="entry name" value="Rhodanese-like domain"/>
    <property type="match status" value="1"/>
</dbReference>
<accession>A0ABR5NEP0</accession>
<comment type="caution">
    <text evidence="2">The sequence shown here is derived from an EMBL/GenBank/DDBJ whole genome shotgun (WGS) entry which is preliminary data.</text>
</comment>
<dbReference type="SMART" id="SM00450">
    <property type="entry name" value="RHOD"/>
    <property type="match status" value="1"/>
</dbReference>
<evidence type="ECO:0000313" key="3">
    <source>
        <dbReference type="Proteomes" id="UP000051063"/>
    </source>
</evidence>
<feature type="domain" description="Rhodanese" evidence="1">
    <location>
        <begin position="17"/>
        <end position="112"/>
    </location>
</feature>
<protein>
    <submittedName>
        <fullName evidence="2">Sulfurtransferase</fullName>
    </submittedName>
</protein>
<reference evidence="2 3" key="1">
    <citation type="submission" date="2015-09" db="EMBL/GenBank/DDBJ databases">
        <title>Genome sequencing project for genomic taxonomy and phylogenomics of Bacillus-like bacteria.</title>
        <authorList>
            <person name="Liu B."/>
            <person name="Wang J."/>
            <person name="Zhu Y."/>
            <person name="Liu G."/>
            <person name="Chen Q."/>
            <person name="Chen Z."/>
            <person name="Lan J."/>
            <person name="Che J."/>
            <person name="Ge C."/>
            <person name="Shi H."/>
            <person name="Pan Z."/>
            <person name="Liu X."/>
        </authorList>
    </citation>
    <scope>NUCLEOTIDE SEQUENCE [LARGE SCALE GENOMIC DNA]</scope>
    <source>
        <strain evidence="2 3">DSM 8552</strain>
    </source>
</reference>
<dbReference type="PROSITE" id="PS50206">
    <property type="entry name" value="RHODANESE_3"/>
    <property type="match status" value="1"/>
</dbReference>
<name>A0ABR5NEP0_BRECH</name>
<organism evidence="2 3">
    <name type="scientific">Brevibacillus choshinensis</name>
    <dbReference type="NCBI Taxonomy" id="54911"/>
    <lineage>
        <taxon>Bacteria</taxon>
        <taxon>Bacillati</taxon>
        <taxon>Bacillota</taxon>
        <taxon>Bacilli</taxon>
        <taxon>Bacillales</taxon>
        <taxon>Paenibacillaceae</taxon>
        <taxon>Brevibacillus</taxon>
    </lineage>
</organism>
<dbReference type="RefSeq" id="WP_055744216.1">
    <property type="nucleotide sequence ID" value="NZ_LJJB01000007.1"/>
</dbReference>
<dbReference type="CDD" id="cd00158">
    <property type="entry name" value="RHOD"/>
    <property type="match status" value="1"/>
</dbReference>
<dbReference type="Pfam" id="PF00581">
    <property type="entry name" value="Rhodanese"/>
    <property type="match status" value="1"/>
</dbReference>
<evidence type="ECO:0000313" key="2">
    <source>
        <dbReference type="EMBL" id="KQL49889.1"/>
    </source>
</evidence>
<dbReference type="Proteomes" id="UP000051063">
    <property type="component" value="Unassembled WGS sequence"/>
</dbReference>
<dbReference type="InterPro" id="IPR036873">
    <property type="entry name" value="Rhodanese-like_dom_sf"/>
</dbReference>
<dbReference type="InterPro" id="IPR001763">
    <property type="entry name" value="Rhodanese-like_dom"/>
</dbReference>
<evidence type="ECO:0000259" key="1">
    <source>
        <dbReference type="PROSITE" id="PS50206"/>
    </source>
</evidence>
<proteinExistence type="predicted"/>
<sequence length="114" mass="12958">MKKETISCSTFKQLIKEDTHLLILDVRDEEKFLQGSLTVSDIVTWNEPYVHMKEQEQPFDEDISRSLQDATIITVCTTGNKAQKAAALLREKGYRALALEGGLTAWNETNEKIK</sequence>
<dbReference type="InterPro" id="IPR050229">
    <property type="entry name" value="GlpE_sulfurtransferase"/>
</dbReference>
<dbReference type="SUPFAM" id="SSF52821">
    <property type="entry name" value="Rhodanese/Cell cycle control phosphatase"/>
    <property type="match status" value="1"/>
</dbReference>
<dbReference type="PANTHER" id="PTHR43031">
    <property type="entry name" value="FAD-DEPENDENT OXIDOREDUCTASE"/>
    <property type="match status" value="1"/>
</dbReference>
<dbReference type="PANTHER" id="PTHR43031:SF1">
    <property type="entry name" value="PYRIDINE NUCLEOTIDE-DISULPHIDE OXIDOREDUCTASE"/>
    <property type="match status" value="1"/>
</dbReference>
<keyword evidence="3" id="KW-1185">Reference proteome</keyword>